<keyword evidence="3" id="KW-1185">Reference proteome</keyword>
<evidence type="ECO:0000256" key="1">
    <source>
        <dbReference type="SAM" id="MobiDB-lite"/>
    </source>
</evidence>
<dbReference type="Proteomes" id="UP000003112">
    <property type="component" value="Unassembled WGS sequence"/>
</dbReference>
<sequence>MEKREATGSKGRLLLFFHARDAPAAGAETKPTERRNEREDCNLSLPPHGSTHNNVNLGQYNDGKIAMVCIAPCYKIAIIDIHSIKITDIVGFIKNNL</sequence>
<name>E6K9Y5_9BACT</name>
<gene>
    <name evidence="2" type="ORF">HMPREF6485_2421</name>
</gene>
<dbReference type="RefSeq" id="WP_004346556.1">
    <property type="nucleotide sequence ID" value="NZ_GL586311.1"/>
</dbReference>
<dbReference type="HOGENOM" id="CLU_2344292_0_0_10"/>
<proteinExistence type="predicted"/>
<dbReference type="EMBL" id="AEPD01000043">
    <property type="protein sequence ID" value="EFU29553.1"/>
    <property type="molecule type" value="Genomic_DNA"/>
</dbReference>
<dbReference type="AlphaFoldDB" id="E6K9Y5"/>
<evidence type="ECO:0000313" key="2">
    <source>
        <dbReference type="EMBL" id="EFU29553.1"/>
    </source>
</evidence>
<organism evidence="2 3">
    <name type="scientific">Segatella buccae ATCC 33574</name>
    <dbReference type="NCBI Taxonomy" id="873513"/>
    <lineage>
        <taxon>Bacteria</taxon>
        <taxon>Pseudomonadati</taxon>
        <taxon>Bacteroidota</taxon>
        <taxon>Bacteroidia</taxon>
        <taxon>Bacteroidales</taxon>
        <taxon>Prevotellaceae</taxon>
        <taxon>Segatella</taxon>
    </lineage>
</organism>
<accession>E6K9Y5</accession>
<evidence type="ECO:0000313" key="3">
    <source>
        <dbReference type="Proteomes" id="UP000003112"/>
    </source>
</evidence>
<feature type="compositionally biased region" description="Basic and acidic residues" evidence="1">
    <location>
        <begin position="30"/>
        <end position="41"/>
    </location>
</feature>
<comment type="caution">
    <text evidence="2">The sequence shown here is derived from an EMBL/GenBank/DDBJ whole genome shotgun (WGS) entry which is preliminary data.</text>
</comment>
<protein>
    <submittedName>
        <fullName evidence="2">Uncharacterized protein</fullName>
    </submittedName>
</protein>
<dbReference type="STRING" id="873513.HMPREF6485_2421"/>
<reference evidence="2 3" key="1">
    <citation type="submission" date="2010-10" db="EMBL/GenBank/DDBJ databases">
        <authorList>
            <person name="Muzny D."/>
            <person name="Qin X."/>
            <person name="Deng J."/>
            <person name="Jiang H."/>
            <person name="Liu Y."/>
            <person name="Qu J."/>
            <person name="Song X.-Z."/>
            <person name="Zhang L."/>
            <person name="Thornton R."/>
            <person name="Coyle M."/>
            <person name="Francisco L."/>
            <person name="Jackson L."/>
            <person name="Javaid M."/>
            <person name="Korchina V."/>
            <person name="Kovar C."/>
            <person name="Mata R."/>
            <person name="Mathew T."/>
            <person name="Ngo R."/>
            <person name="Nguyen L."/>
            <person name="Nguyen N."/>
            <person name="Okwuonu G."/>
            <person name="Ongeri F."/>
            <person name="Pham C."/>
            <person name="Simmons D."/>
            <person name="Wilczek-Boney K."/>
            <person name="Hale W."/>
            <person name="Jakkamsetti A."/>
            <person name="Pham P."/>
            <person name="Ruth R."/>
            <person name="San Lucas F."/>
            <person name="Warren J."/>
            <person name="Zhang J."/>
            <person name="Zhao Z."/>
            <person name="Zhou C."/>
            <person name="Zhu D."/>
            <person name="Lee S."/>
            <person name="Bess C."/>
            <person name="Blankenburg K."/>
            <person name="Forbes L."/>
            <person name="Fu Q."/>
            <person name="Gubbala S."/>
            <person name="Hirani K."/>
            <person name="Jayaseelan J.C."/>
            <person name="Lara F."/>
            <person name="Munidasa M."/>
            <person name="Palculict T."/>
            <person name="Patil S."/>
            <person name="Pu L.-L."/>
            <person name="Saada N."/>
            <person name="Tang L."/>
            <person name="Weissenberger G."/>
            <person name="Zhu Y."/>
            <person name="Hemphill L."/>
            <person name="Shang Y."/>
            <person name="Youmans B."/>
            <person name="Ayvaz T."/>
            <person name="Ross M."/>
            <person name="Santibanez J."/>
            <person name="Aqrawi P."/>
            <person name="Gross S."/>
            <person name="Joshi V."/>
            <person name="Fowler G."/>
            <person name="Nazareth L."/>
            <person name="Reid J."/>
            <person name="Worley K."/>
            <person name="Petrosino J."/>
            <person name="Highlander S."/>
            <person name="Gibbs R."/>
        </authorList>
    </citation>
    <scope>NUCLEOTIDE SEQUENCE [LARGE SCALE GENOMIC DNA]</scope>
    <source>
        <strain evidence="2 3">ATCC 33574</strain>
    </source>
</reference>
<dbReference type="GeneID" id="93537089"/>
<feature type="region of interest" description="Disordered" evidence="1">
    <location>
        <begin position="22"/>
        <end position="56"/>
    </location>
</feature>